<comment type="caution">
    <text evidence="2">The sequence shown here is derived from an EMBL/GenBank/DDBJ whole genome shotgun (WGS) entry which is preliminary data.</text>
</comment>
<dbReference type="InterPro" id="IPR003615">
    <property type="entry name" value="HNH_nuc"/>
</dbReference>
<dbReference type="InterPro" id="IPR044930">
    <property type="entry name" value="Homing_endonuclease_His-Me"/>
</dbReference>
<dbReference type="AlphaFoldDB" id="A0A9X9SNM6"/>
<dbReference type="Pfam" id="PF13392">
    <property type="entry name" value="HNH_3"/>
    <property type="match status" value="1"/>
</dbReference>
<sequence>MQETKECRCCGREFFKRKRDSQKQWEERNFCSISCKNKSVEPTPIHIRFWNFVDKKRDNDCWLWLGNKDAKGYGRLATQQGKSGIKAHRLSYELRNGAIPKGMFVCHKCDNPSCVNPSHLFIGTQKDNMQDCSMKNRINPKSFKNLIAGKRGYLGAAIERNKV</sequence>
<dbReference type="SUPFAM" id="SSF54060">
    <property type="entry name" value="His-Me finger endonucleases"/>
    <property type="match status" value="1"/>
</dbReference>
<dbReference type="EMBL" id="CABFLZ010000049">
    <property type="protein sequence ID" value="VTY10035.1"/>
    <property type="molecule type" value="Genomic_DNA"/>
</dbReference>
<dbReference type="Gene3D" id="3.90.75.10">
    <property type="entry name" value="Homing Intron 3 (I-ppo) Encoded Endonuclease, Chain A"/>
    <property type="match status" value="1"/>
</dbReference>
<dbReference type="GO" id="GO:0004519">
    <property type="term" value="F:endonuclease activity"/>
    <property type="evidence" value="ECO:0007669"/>
    <property type="project" value="UniProtKB-KW"/>
</dbReference>
<protein>
    <submittedName>
        <fullName evidence="2">HNH endonuclease</fullName>
    </submittedName>
</protein>
<keyword evidence="2" id="KW-0255">Endonuclease</keyword>
<dbReference type="InterPro" id="IPR044925">
    <property type="entry name" value="His-Me_finger_sf"/>
</dbReference>
<organism evidence="2 3">
    <name type="scientific">Neisseria subflava</name>
    <dbReference type="NCBI Taxonomy" id="28449"/>
    <lineage>
        <taxon>Bacteria</taxon>
        <taxon>Pseudomonadati</taxon>
        <taxon>Pseudomonadota</taxon>
        <taxon>Betaproteobacteria</taxon>
        <taxon>Neisseriales</taxon>
        <taxon>Neisseriaceae</taxon>
        <taxon>Neisseria</taxon>
    </lineage>
</organism>
<feature type="domain" description="HNH nuclease" evidence="1">
    <location>
        <begin position="86"/>
        <end position="130"/>
    </location>
</feature>
<keyword evidence="2" id="KW-0540">Nuclease</keyword>
<dbReference type="RefSeq" id="WP_204788838.1">
    <property type="nucleotide sequence ID" value="NZ_CABFLZ010000049.1"/>
</dbReference>
<keyword evidence="3" id="KW-1185">Reference proteome</keyword>
<keyword evidence="2" id="KW-0378">Hydrolase</keyword>
<name>A0A9X9SNM6_NEISU</name>
<gene>
    <name evidence="2" type="ORF">ONOEEDHL_01131</name>
</gene>
<evidence type="ECO:0000313" key="3">
    <source>
        <dbReference type="Proteomes" id="UP000626795"/>
    </source>
</evidence>
<evidence type="ECO:0000259" key="1">
    <source>
        <dbReference type="Pfam" id="PF13392"/>
    </source>
</evidence>
<accession>A0A9X9SNM6</accession>
<proteinExistence type="predicted"/>
<dbReference type="Proteomes" id="UP000626795">
    <property type="component" value="Unassembled WGS sequence"/>
</dbReference>
<reference evidence="2" key="1">
    <citation type="submission" date="2019-05" db="EMBL/GenBank/DDBJ databases">
        <authorList>
            <person name="Hibberd M."/>
        </authorList>
    </citation>
    <scope>NUCLEOTIDE SEQUENCE</scope>
    <source>
        <strain evidence="2">Neisseria_subflava_BgEED23</strain>
    </source>
</reference>
<evidence type="ECO:0000313" key="2">
    <source>
        <dbReference type="EMBL" id="VTY10035.1"/>
    </source>
</evidence>